<dbReference type="EMBL" id="CAVNYO010000478">
    <property type="protein sequence ID" value="CAK5284183.1"/>
    <property type="molecule type" value="Genomic_DNA"/>
</dbReference>
<gene>
    <name evidence="9" type="ORF">MYCIT1_LOCUS37235</name>
</gene>
<dbReference type="Gene3D" id="6.10.330.20">
    <property type="match status" value="1"/>
</dbReference>
<keyword evidence="10" id="KW-1185">Reference proteome</keyword>
<keyword evidence="3" id="KW-0689">Ribosomal protein</keyword>
<evidence type="ECO:0000256" key="1">
    <source>
        <dbReference type="ARBA" id="ARBA00004173"/>
    </source>
</evidence>
<evidence type="ECO:0000256" key="7">
    <source>
        <dbReference type="ARBA" id="ARBA00035399"/>
    </source>
</evidence>
<proteinExistence type="inferred from homology"/>
<evidence type="ECO:0000256" key="3">
    <source>
        <dbReference type="ARBA" id="ARBA00022980"/>
    </source>
</evidence>
<evidence type="ECO:0000256" key="6">
    <source>
        <dbReference type="ARBA" id="ARBA00035289"/>
    </source>
</evidence>
<dbReference type="GO" id="GO:0003735">
    <property type="term" value="F:structural constituent of ribosome"/>
    <property type="evidence" value="ECO:0007669"/>
    <property type="project" value="InterPro"/>
</dbReference>
<organism evidence="9 10">
    <name type="scientific">Mycena citricolor</name>
    <dbReference type="NCBI Taxonomy" id="2018698"/>
    <lineage>
        <taxon>Eukaryota</taxon>
        <taxon>Fungi</taxon>
        <taxon>Dikarya</taxon>
        <taxon>Basidiomycota</taxon>
        <taxon>Agaricomycotina</taxon>
        <taxon>Agaricomycetes</taxon>
        <taxon>Agaricomycetidae</taxon>
        <taxon>Agaricales</taxon>
        <taxon>Marasmiineae</taxon>
        <taxon>Mycenaceae</taxon>
        <taxon>Mycena</taxon>
    </lineage>
</organism>
<comment type="subcellular location">
    <subcellularLocation>
        <location evidence="1">Mitochondrion</location>
    </subcellularLocation>
</comment>
<dbReference type="PANTHER" id="PTHR21183:SF18">
    <property type="entry name" value="LARGE RIBOSOMAL SUBUNIT PROTEIN UL29M"/>
    <property type="match status" value="1"/>
</dbReference>
<evidence type="ECO:0000256" key="2">
    <source>
        <dbReference type="ARBA" id="ARBA00009254"/>
    </source>
</evidence>
<feature type="region of interest" description="Disordered" evidence="8">
    <location>
        <begin position="214"/>
        <end position="267"/>
    </location>
</feature>
<dbReference type="Proteomes" id="UP001295794">
    <property type="component" value="Unassembled WGS sequence"/>
</dbReference>
<dbReference type="AlphaFoldDB" id="A0AAD2K827"/>
<feature type="compositionally biased region" description="Low complexity" evidence="8">
    <location>
        <begin position="50"/>
        <end position="59"/>
    </location>
</feature>
<reference evidence="9" key="1">
    <citation type="submission" date="2023-11" db="EMBL/GenBank/DDBJ databases">
        <authorList>
            <person name="De Vega J J."/>
            <person name="De Vega J J."/>
        </authorList>
    </citation>
    <scope>NUCLEOTIDE SEQUENCE</scope>
</reference>
<dbReference type="GO" id="GO:0032543">
    <property type="term" value="P:mitochondrial translation"/>
    <property type="evidence" value="ECO:0007669"/>
    <property type="project" value="TreeGrafter"/>
</dbReference>
<comment type="similarity">
    <text evidence="2">Belongs to the universal ribosomal protein uL29 family.</text>
</comment>
<evidence type="ECO:0000256" key="8">
    <source>
        <dbReference type="SAM" id="MobiDB-lite"/>
    </source>
</evidence>
<comment type="caution">
    <text evidence="9">The sequence shown here is derived from an EMBL/GenBank/DDBJ whole genome shotgun (WGS) entry which is preliminary data.</text>
</comment>
<keyword evidence="5" id="KW-0687">Ribonucleoprotein</keyword>
<evidence type="ECO:0000256" key="5">
    <source>
        <dbReference type="ARBA" id="ARBA00023274"/>
    </source>
</evidence>
<dbReference type="InterPro" id="IPR010729">
    <property type="entry name" value="Ribosomal_uL29_mit"/>
</dbReference>
<feature type="compositionally biased region" description="Low complexity" evidence="8">
    <location>
        <begin position="20"/>
        <end position="35"/>
    </location>
</feature>
<evidence type="ECO:0000256" key="4">
    <source>
        <dbReference type="ARBA" id="ARBA00023128"/>
    </source>
</evidence>
<feature type="region of interest" description="Disordered" evidence="8">
    <location>
        <begin position="17"/>
        <end position="62"/>
    </location>
</feature>
<keyword evidence="4" id="KW-0496">Mitochondrion</keyword>
<protein>
    <recommendedName>
        <fullName evidence="6">Large ribosomal subunit protein uL29m</fullName>
    </recommendedName>
    <alternativeName>
        <fullName evidence="7">54S ribosomal protein L4, mitochondrial</fullName>
    </alternativeName>
</protein>
<name>A0AAD2K827_9AGAR</name>
<dbReference type="PANTHER" id="PTHR21183">
    <property type="entry name" value="RIBOSOMAL PROTEIN L47, MITOCHONDRIAL-RELATED"/>
    <property type="match status" value="1"/>
</dbReference>
<sequence length="267" mass="29879">MLASLLRAGRRVPFRSARYASTTGPSSSTASTSPSDAVSETVATAERSQRQSSSANSSAYIHPHSPLLSSDHGLYGFFRRKAPSDNKELVGEEQYETVMDPTIAYSGTPWLASELRLKSFKDLHTLWYVLLRERNLLATQRDEMRRLGLTSLNQPPHRQTRANTANCRTSMARIKGVMNERRLAYEGAVALAEEQREEATTQAILQFKIGQEGGRQIPGFKTHPSSASRPKRRAAVVTPGEKKARWTREQKRERKQQVAGERILQVA</sequence>
<dbReference type="Pfam" id="PF06984">
    <property type="entry name" value="MRP-L47"/>
    <property type="match status" value="1"/>
</dbReference>
<evidence type="ECO:0000313" key="9">
    <source>
        <dbReference type="EMBL" id="CAK5284183.1"/>
    </source>
</evidence>
<dbReference type="InterPro" id="IPR038340">
    <property type="entry name" value="MRP-L47_sf"/>
</dbReference>
<feature type="compositionally biased region" description="Basic and acidic residues" evidence="8">
    <location>
        <begin position="240"/>
        <end position="256"/>
    </location>
</feature>
<accession>A0AAD2K827</accession>
<evidence type="ECO:0000313" key="10">
    <source>
        <dbReference type="Proteomes" id="UP001295794"/>
    </source>
</evidence>
<dbReference type="GO" id="GO:0005762">
    <property type="term" value="C:mitochondrial large ribosomal subunit"/>
    <property type="evidence" value="ECO:0007669"/>
    <property type="project" value="TreeGrafter"/>
</dbReference>